<keyword evidence="1" id="KW-0812">Transmembrane</keyword>
<protein>
    <recommendedName>
        <fullName evidence="4">Glycine zipper family protein</fullName>
    </recommendedName>
</protein>
<feature type="transmembrane region" description="Helical" evidence="1">
    <location>
        <begin position="69"/>
        <end position="88"/>
    </location>
</feature>
<proteinExistence type="predicted"/>
<dbReference type="EMBL" id="JAESWA010000017">
    <property type="protein sequence ID" value="MBL4930972.1"/>
    <property type="molecule type" value="Genomic_DNA"/>
</dbReference>
<dbReference type="AlphaFoldDB" id="A0A937K2U1"/>
<dbReference type="Proteomes" id="UP000623681">
    <property type="component" value="Unassembled WGS sequence"/>
</dbReference>
<organism evidence="2 3">
    <name type="scientific">Clostridium paridis</name>
    <dbReference type="NCBI Taxonomy" id="2803863"/>
    <lineage>
        <taxon>Bacteria</taxon>
        <taxon>Bacillati</taxon>
        <taxon>Bacillota</taxon>
        <taxon>Clostridia</taxon>
        <taxon>Eubacteriales</taxon>
        <taxon>Clostridiaceae</taxon>
        <taxon>Clostridium</taxon>
    </lineage>
</organism>
<dbReference type="RefSeq" id="WP_202766617.1">
    <property type="nucleotide sequence ID" value="NZ_JAESWA010000017.1"/>
</dbReference>
<keyword evidence="3" id="KW-1185">Reference proteome</keyword>
<name>A0A937K2U1_9CLOT</name>
<comment type="caution">
    <text evidence="2">The sequence shown here is derived from an EMBL/GenBank/DDBJ whole genome shotgun (WGS) entry which is preliminary data.</text>
</comment>
<gene>
    <name evidence="2" type="ORF">JK634_04080</name>
</gene>
<evidence type="ECO:0008006" key="4">
    <source>
        <dbReference type="Google" id="ProtNLM"/>
    </source>
</evidence>
<feature type="transmembrane region" description="Helical" evidence="1">
    <location>
        <begin position="46"/>
        <end position="63"/>
    </location>
</feature>
<keyword evidence="1" id="KW-1133">Transmembrane helix</keyword>
<accession>A0A937K2U1</accession>
<evidence type="ECO:0000256" key="1">
    <source>
        <dbReference type="SAM" id="Phobius"/>
    </source>
</evidence>
<keyword evidence="1" id="KW-0472">Membrane</keyword>
<evidence type="ECO:0000313" key="3">
    <source>
        <dbReference type="Proteomes" id="UP000623681"/>
    </source>
</evidence>
<reference evidence="2" key="1">
    <citation type="submission" date="2021-01" db="EMBL/GenBank/DDBJ databases">
        <title>Genome public.</title>
        <authorList>
            <person name="Liu C."/>
            <person name="Sun Q."/>
        </authorList>
    </citation>
    <scope>NUCLEOTIDE SEQUENCE</scope>
    <source>
        <strain evidence="2">YIM B02565</strain>
    </source>
</reference>
<sequence>MSAFVLNRNYELQLPNSYEDIDCDEMEYVDGGSTVNVYLKGTTFKYIIIGGSAAIGTLVGTIFGQMEGGILGCFLGGLIGTVISNYVCRNIDDNKYYNVGSIYIPFRQSNIYL</sequence>
<evidence type="ECO:0000313" key="2">
    <source>
        <dbReference type="EMBL" id="MBL4930972.1"/>
    </source>
</evidence>